<comment type="caution">
    <text evidence="6">The sequence shown here is derived from an EMBL/GenBank/DDBJ whole genome shotgun (WGS) entry which is preliminary data.</text>
</comment>
<comment type="similarity">
    <text evidence="1">Belongs to the LysR transcriptional regulatory family.</text>
</comment>
<name>A0ABT3QXN1_9HYPH</name>
<dbReference type="PANTHER" id="PTHR30537">
    <property type="entry name" value="HTH-TYPE TRANSCRIPTIONAL REGULATOR"/>
    <property type="match status" value="1"/>
</dbReference>
<dbReference type="InterPro" id="IPR005119">
    <property type="entry name" value="LysR_subst-bd"/>
</dbReference>
<protein>
    <submittedName>
        <fullName evidence="6">LysR substrate-binding domain-containing protein</fullName>
    </submittedName>
</protein>
<evidence type="ECO:0000256" key="4">
    <source>
        <dbReference type="ARBA" id="ARBA00023163"/>
    </source>
</evidence>
<keyword evidence="4" id="KW-0804">Transcription</keyword>
<evidence type="ECO:0000256" key="2">
    <source>
        <dbReference type="ARBA" id="ARBA00023015"/>
    </source>
</evidence>
<accession>A0ABT3QXN1</accession>
<proteinExistence type="inferred from homology"/>
<feature type="domain" description="HTH lysR-type" evidence="5">
    <location>
        <begin position="20"/>
        <end position="70"/>
    </location>
</feature>
<dbReference type="PRINTS" id="PR00039">
    <property type="entry name" value="HTHLYSR"/>
</dbReference>
<dbReference type="InterPro" id="IPR058163">
    <property type="entry name" value="LysR-type_TF_proteobact-type"/>
</dbReference>
<evidence type="ECO:0000256" key="1">
    <source>
        <dbReference type="ARBA" id="ARBA00009437"/>
    </source>
</evidence>
<dbReference type="Proteomes" id="UP001300261">
    <property type="component" value="Unassembled WGS sequence"/>
</dbReference>
<dbReference type="SUPFAM" id="SSF46785">
    <property type="entry name" value="Winged helix' DNA-binding domain"/>
    <property type="match status" value="1"/>
</dbReference>
<dbReference type="PANTHER" id="PTHR30537:SF26">
    <property type="entry name" value="GLYCINE CLEAVAGE SYSTEM TRANSCRIPTIONAL ACTIVATOR"/>
    <property type="match status" value="1"/>
</dbReference>
<keyword evidence="3" id="KW-0238">DNA-binding</keyword>
<evidence type="ECO:0000313" key="7">
    <source>
        <dbReference type="Proteomes" id="UP001300261"/>
    </source>
</evidence>
<evidence type="ECO:0000313" key="6">
    <source>
        <dbReference type="EMBL" id="MCX2721679.1"/>
    </source>
</evidence>
<evidence type="ECO:0000259" key="5">
    <source>
        <dbReference type="PROSITE" id="PS50931"/>
    </source>
</evidence>
<dbReference type="InterPro" id="IPR000847">
    <property type="entry name" value="LysR_HTH_N"/>
</dbReference>
<gene>
    <name evidence="6" type="ORF">ON753_04550</name>
</gene>
<dbReference type="InterPro" id="IPR036388">
    <property type="entry name" value="WH-like_DNA-bd_sf"/>
</dbReference>
<evidence type="ECO:0000256" key="3">
    <source>
        <dbReference type="ARBA" id="ARBA00023125"/>
    </source>
</evidence>
<dbReference type="EMBL" id="JAPEVI010000003">
    <property type="protein sequence ID" value="MCX2721679.1"/>
    <property type="molecule type" value="Genomic_DNA"/>
</dbReference>
<sequence>MEDISKAYAALRRYSVELCAFVLVARHGQLSSAARALNLSQPGLSQRIRNLEISLGADLFRRVHRGVELTEVGADLYASVAPPLTQLAEAFEEFQHRKASPSLLVSVDYAFAAFWLLPRIAKLREAFHPLDISVLTSQNPTEQNSRDADLIIRMGEAGSEGTRSIKLFDETVSAVCSPDFLRRHPDLRGPEDLLKVPLLTLKAPANANWFNWKEWLAGFGVGGRATTEVTSLDTYDLVIQAATEGIGVALGWHGLVDGLIERGTLVKAIPHEATSNRGYFLTVASGNGAKFAERFAGFA</sequence>
<dbReference type="PROSITE" id="PS50931">
    <property type="entry name" value="HTH_LYSR"/>
    <property type="match status" value="1"/>
</dbReference>
<dbReference type="Pfam" id="PF03466">
    <property type="entry name" value="LysR_substrate"/>
    <property type="match status" value="1"/>
</dbReference>
<dbReference type="Gene3D" id="3.40.190.10">
    <property type="entry name" value="Periplasmic binding protein-like II"/>
    <property type="match status" value="2"/>
</dbReference>
<dbReference type="InterPro" id="IPR036390">
    <property type="entry name" value="WH_DNA-bd_sf"/>
</dbReference>
<dbReference type="Pfam" id="PF00126">
    <property type="entry name" value="HTH_1"/>
    <property type="match status" value="1"/>
</dbReference>
<keyword evidence="2" id="KW-0805">Transcription regulation</keyword>
<reference evidence="6 7" key="1">
    <citation type="journal article" date="2016" name="Int. J. Syst. Evol. Microbiol.">
        <title>Labrenzia salina sp. nov., isolated from the rhizosphere of the halophyte Arthrocnemum macrostachyum.</title>
        <authorList>
            <person name="Camacho M."/>
            <person name="Redondo-Gomez S."/>
            <person name="Rodriguez-Llorente I."/>
            <person name="Rohde M."/>
            <person name="Sproer C."/>
            <person name="Schumann P."/>
            <person name="Klenk H.P."/>
            <person name="Montero-Calasanz M.D.C."/>
        </authorList>
    </citation>
    <scope>NUCLEOTIDE SEQUENCE [LARGE SCALE GENOMIC DNA]</scope>
    <source>
        <strain evidence="6 7">DSM 29163</strain>
    </source>
</reference>
<dbReference type="SUPFAM" id="SSF53850">
    <property type="entry name" value="Periplasmic binding protein-like II"/>
    <property type="match status" value="1"/>
</dbReference>
<dbReference type="RefSeq" id="WP_265961387.1">
    <property type="nucleotide sequence ID" value="NZ_JAPEVI010000003.1"/>
</dbReference>
<keyword evidence="7" id="KW-1185">Reference proteome</keyword>
<organism evidence="6 7">
    <name type="scientific">Roseibium salinum</name>
    <dbReference type="NCBI Taxonomy" id="1604349"/>
    <lineage>
        <taxon>Bacteria</taxon>
        <taxon>Pseudomonadati</taxon>
        <taxon>Pseudomonadota</taxon>
        <taxon>Alphaproteobacteria</taxon>
        <taxon>Hyphomicrobiales</taxon>
        <taxon>Stappiaceae</taxon>
        <taxon>Roseibium</taxon>
    </lineage>
</organism>
<dbReference type="Gene3D" id="1.10.10.10">
    <property type="entry name" value="Winged helix-like DNA-binding domain superfamily/Winged helix DNA-binding domain"/>
    <property type="match status" value="1"/>
</dbReference>